<sequence>MGTNGLYLFRFRSRYYVFYNHWDSYPEGLGNTLVSMLEQKRAEYSEVEARLLGTYLNVSEKRARTGEILPLSAVGLENLHDAPGYKAHPGNHLFIEWVYVIDLDREEFYVSDHAYFSLPKIRSNDSWSKLLKEARMFHEQARTQAELGWPAAIPNGSCLSHSVITTGILPRFEPSDDANPEYYRLQATFVHPKKVSLLNKRPIVVIARQVFDLISSTHRQLLWDARHKSSPPDFLFREAAFILISVCSASPHLFRMGTRVEQTESTMTSPFAMLRPSPGISESSEFASNMFQGYHLDGHGSGSSGPDTAYWLQDVLICLNQDLASEASIKTAIVEAVARGKRDGKKEFNALVSSITHIILLRVTNSGVQHTKQLPFIGSSRSHNTPAATIAA</sequence>
<organism evidence="1 2">
    <name type="scientific">Ophiobolus disseminans</name>
    <dbReference type="NCBI Taxonomy" id="1469910"/>
    <lineage>
        <taxon>Eukaryota</taxon>
        <taxon>Fungi</taxon>
        <taxon>Dikarya</taxon>
        <taxon>Ascomycota</taxon>
        <taxon>Pezizomycotina</taxon>
        <taxon>Dothideomycetes</taxon>
        <taxon>Pleosporomycetidae</taxon>
        <taxon>Pleosporales</taxon>
        <taxon>Pleosporineae</taxon>
        <taxon>Phaeosphaeriaceae</taxon>
        <taxon>Ophiobolus</taxon>
    </lineage>
</organism>
<protein>
    <submittedName>
        <fullName evidence="1">Uncharacterized protein</fullName>
    </submittedName>
</protein>
<keyword evidence="2" id="KW-1185">Reference proteome</keyword>
<reference evidence="1" key="1">
    <citation type="journal article" date="2020" name="Stud. Mycol.">
        <title>101 Dothideomycetes genomes: a test case for predicting lifestyles and emergence of pathogens.</title>
        <authorList>
            <person name="Haridas S."/>
            <person name="Albert R."/>
            <person name="Binder M."/>
            <person name="Bloem J."/>
            <person name="Labutti K."/>
            <person name="Salamov A."/>
            <person name="Andreopoulos B."/>
            <person name="Baker S."/>
            <person name="Barry K."/>
            <person name="Bills G."/>
            <person name="Bluhm B."/>
            <person name="Cannon C."/>
            <person name="Castanera R."/>
            <person name="Culley D."/>
            <person name="Daum C."/>
            <person name="Ezra D."/>
            <person name="Gonzalez J."/>
            <person name="Henrissat B."/>
            <person name="Kuo A."/>
            <person name="Liang C."/>
            <person name="Lipzen A."/>
            <person name="Lutzoni F."/>
            <person name="Magnuson J."/>
            <person name="Mondo S."/>
            <person name="Nolan M."/>
            <person name="Ohm R."/>
            <person name="Pangilinan J."/>
            <person name="Park H.-J."/>
            <person name="Ramirez L."/>
            <person name="Alfaro M."/>
            <person name="Sun H."/>
            <person name="Tritt A."/>
            <person name="Yoshinaga Y."/>
            <person name="Zwiers L.-H."/>
            <person name="Turgeon B."/>
            <person name="Goodwin S."/>
            <person name="Spatafora J."/>
            <person name="Crous P."/>
            <person name="Grigoriev I."/>
        </authorList>
    </citation>
    <scope>NUCLEOTIDE SEQUENCE</scope>
    <source>
        <strain evidence="1">CBS 113818</strain>
    </source>
</reference>
<evidence type="ECO:0000313" key="2">
    <source>
        <dbReference type="Proteomes" id="UP000799424"/>
    </source>
</evidence>
<evidence type="ECO:0000313" key="1">
    <source>
        <dbReference type="EMBL" id="KAF2818718.1"/>
    </source>
</evidence>
<proteinExistence type="predicted"/>
<name>A0A6A6ZCY3_9PLEO</name>
<dbReference type="EMBL" id="MU006249">
    <property type="protein sequence ID" value="KAF2818718.1"/>
    <property type="molecule type" value="Genomic_DNA"/>
</dbReference>
<dbReference type="AlphaFoldDB" id="A0A6A6ZCY3"/>
<accession>A0A6A6ZCY3</accession>
<dbReference type="OrthoDB" id="3938867at2759"/>
<dbReference type="Proteomes" id="UP000799424">
    <property type="component" value="Unassembled WGS sequence"/>
</dbReference>
<gene>
    <name evidence="1" type="ORF">CC86DRAFT_413608</name>
</gene>